<keyword evidence="4" id="KW-0663">Pyridoxal phosphate</keyword>
<dbReference type="PROSITE" id="PS50949">
    <property type="entry name" value="HTH_GNTR"/>
    <property type="match status" value="1"/>
</dbReference>
<keyword evidence="3" id="KW-0032">Aminotransferase</keyword>
<dbReference type="InterPro" id="IPR036390">
    <property type="entry name" value="WH_DNA-bd_sf"/>
</dbReference>
<dbReference type="InterPro" id="IPR000524">
    <property type="entry name" value="Tscrpt_reg_HTH_GntR"/>
</dbReference>
<dbReference type="FunFam" id="3.40.640.10:FF:000114">
    <property type="entry name" value="Transcriptional regulator, GntR family"/>
    <property type="match status" value="1"/>
</dbReference>
<dbReference type="Pfam" id="PF00392">
    <property type="entry name" value="GntR"/>
    <property type="match status" value="1"/>
</dbReference>
<evidence type="ECO:0000256" key="6">
    <source>
        <dbReference type="ARBA" id="ARBA00023125"/>
    </source>
</evidence>
<dbReference type="GO" id="GO:0003700">
    <property type="term" value="F:DNA-binding transcription factor activity"/>
    <property type="evidence" value="ECO:0007669"/>
    <property type="project" value="InterPro"/>
</dbReference>
<evidence type="ECO:0000256" key="4">
    <source>
        <dbReference type="ARBA" id="ARBA00022898"/>
    </source>
</evidence>
<keyword evidence="3" id="KW-0808">Transferase</keyword>
<dbReference type="EMBL" id="MRTP01000017">
    <property type="protein sequence ID" value="OMF48356.1"/>
    <property type="molecule type" value="Genomic_DNA"/>
</dbReference>
<proteinExistence type="inferred from homology"/>
<evidence type="ECO:0000313" key="9">
    <source>
        <dbReference type="EMBL" id="OMF48356.1"/>
    </source>
</evidence>
<protein>
    <submittedName>
        <fullName evidence="9">GntR family transcriptional regulator</fullName>
    </submittedName>
</protein>
<keyword evidence="7" id="KW-0804">Transcription</keyword>
<name>A0A1R1E946_9BACL</name>
<dbReference type="CDD" id="cd07377">
    <property type="entry name" value="WHTH_GntR"/>
    <property type="match status" value="1"/>
</dbReference>
<evidence type="ECO:0000256" key="2">
    <source>
        <dbReference type="ARBA" id="ARBA00005384"/>
    </source>
</evidence>
<dbReference type="Pfam" id="PF00155">
    <property type="entry name" value="Aminotran_1_2"/>
    <property type="match status" value="1"/>
</dbReference>
<evidence type="ECO:0000256" key="3">
    <source>
        <dbReference type="ARBA" id="ARBA00022576"/>
    </source>
</evidence>
<dbReference type="GO" id="GO:0008483">
    <property type="term" value="F:transaminase activity"/>
    <property type="evidence" value="ECO:0007669"/>
    <property type="project" value="UniProtKB-KW"/>
</dbReference>
<dbReference type="Proteomes" id="UP000187172">
    <property type="component" value="Unassembled WGS sequence"/>
</dbReference>
<evidence type="ECO:0000256" key="7">
    <source>
        <dbReference type="ARBA" id="ARBA00023163"/>
    </source>
</evidence>
<dbReference type="CDD" id="cd00609">
    <property type="entry name" value="AAT_like"/>
    <property type="match status" value="1"/>
</dbReference>
<evidence type="ECO:0000256" key="5">
    <source>
        <dbReference type="ARBA" id="ARBA00023015"/>
    </source>
</evidence>
<dbReference type="PANTHER" id="PTHR46577:SF1">
    <property type="entry name" value="HTH-TYPE TRANSCRIPTIONAL REGULATORY PROTEIN GABR"/>
    <property type="match status" value="1"/>
</dbReference>
<dbReference type="SUPFAM" id="SSF53383">
    <property type="entry name" value="PLP-dependent transferases"/>
    <property type="match status" value="1"/>
</dbReference>
<comment type="cofactor">
    <cofactor evidence="1">
        <name>pyridoxal 5'-phosphate</name>
        <dbReference type="ChEBI" id="CHEBI:597326"/>
    </cofactor>
</comment>
<keyword evidence="5" id="KW-0805">Transcription regulation</keyword>
<dbReference type="InterPro" id="IPR004839">
    <property type="entry name" value="Aminotransferase_I/II_large"/>
</dbReference>
<dbReference type="InterPro" id="IPR036388">
    <property type="entry name" value="WH-like_DNA-bd_sf"/>
</dbReference>
<evidence type="ECO:0000256" key="1">
    <source>
        <dbReference type="ARBA" id="ARBA00001933"/>
    </source>
</evidence>
<feature type="domain" description="HTH gntR-type" evidence="8">
    <location>
        <begin position="1"/>
        <end position="69"/>
    </location>
</feature>
<organism evidence="9 10">
    <name type="scientific">Paenibacillus rhizosphaerae</name>
    <dbReference type="NCBI Taxonomy" id="297318"/>
    <lineage>
        <taxon>Bacteria</taxon>
        <taxon>Bacillati</taxon>
        <taxon>Bacillota</taxon>
        <taxon>Bacilli</taxon>
        <taxon>Bacillales</taxon>
        <taxon>Paenibacillaceae</taxon>
        <taxon>Paenibacillus</taxon>
    </lineage>
</organism>
<reference evidence="9 10" key="1">
    <citation type="submission" date="2016-11" db="EMBL/GenBank/DDBJ databases">
        <title>Paenibacillus species isolates.</title>
        <authorList>
            <person name="Beno S.M."/>
        </authorList>
    </citation>
    <scope>NUCLEOTIDE SEQUENCE [LARGE SCALE GENOMIC DNA]</scope>
    <source>
        <strain evidence="9 10">FSL R5-0378</strain>
    </source>
</reference>
<dbReference type="InterPro" id="IPR051446">
    <property type="entry name" value="HTH_trans_reg/aminotransferase"/>
</dbReference>
<dbReference type="SMART" id="SM00345">
    <property type="entry name" value="HTH_GNTR"/>
    <property type="match status" value="1"/>
</dbReference>
<dbReference type="InterPro" id="IPR015421">
    <property type="entry name" value="PyrdxlP-dep_Trfase_major"/>
</dbReference>
<dbReference type="AlphaFoldDB" id="A0A1R1E946"/>
<comment type="caution">
    <text evidence="9">The sequence shown here is derived from an EMBL/GenBank/DDBJ whole genome shotgun (WGS) entry which is preliminary data.</text>
</comment>
<gene>
    <name evidence="9" type="ORF">BK138_31780</name>
</gene>
<dbReference type="GO" id="GO:0003677">
    <property type="term" value="F:DNA binding"/>
    <property type="evidence" value="ECO:0007669"/>
    <property type="project" value="UniProtKB-KW"/>
</dbReference>
<dbReference type="Gene3D" id="1.10.10.10">
    <property type="entry name" value="Winged helix-like DNA-binding domain superfamily/Winged helix DNA-binding domain"/>
    <property type="match status" value="1"/>
</dbReference>
<dbReference type="PANTHER" id="PTHR46577">
    <property type="entry name" value="HTH-TYPE TRANSCRIPTIONAL REGULATORY PROTEIN GABR"/>
    <property type="match status" value="1"/>
</dbReference>
<evidence type="ECO:0000313" key="10">
    <source>
        <dbReference type="Proteomes" id="UP000187172"/>
    </source>
</evidence>
<dbReference type="STRING" id="297318.BK138_31780"/>
<comment type="similarity">
    <text evidence="2">In the C-terminal section; belongs to the class-I pyridoxal-phosphate-dependent aminotransferase family.</text>
</comment>
<dbReference type="GO" id="GO:0030170">
    <property type="term" value="F:pyridoxal phosphate binding"/>
    <property type="evidence" value="ECO:0007669"/>
    <property type="project" value="InterPro"/>
</dbReference>
<dbReference type="Gene3D" id="3.40.640.10">
    <property type="entry name" value="Type I PLP-dependent aspartate aminotransferase-like (Major domain)"/>
    <property type="match status" value="1"/>
</dbReference>
<dbReference type="InterPro" id="IPR015424">
    <property type="entry name" value="PyrdxlP-dep_Trfase"/>
</dbReference>
<dbReference type="RefSeq" id="WP_076176191.1">
    <property type="nucleotide sequence ID" value="NZ_MRTP01000017.1"/>
</dbReference>
<dbReference type="SUPFAM" id="SSF46785">
    <property type="entry name" value="Winged helix' DNA-binding domain"/>
    <property type="match status" value="1"/>
</dbReference>
<evidence type="ECO:0000259" key="8">
    <source>
        <dbReference type="PROSITE" id="PS50949"/>
    </source>
</evidence>
<keyword evidence="6" id="KW-0238">DNA-binding</keyword>
<accession>A0A1R1E946</accession>
<keyword evidence="10" id="KW-1185">Reference proteome</keyword>
<sequence length="446" mass="51473">MYKYAELINDLELQISGDAYKEGDRLPSIRELSKRYDCSKSTVIRALEELQDKHLIYAAPKSGYYVMKRSGKKQNPGNRWIDFTAAAPDPDIFPYLDFQHCINKAIDMYRNDLFIYGTPQGLPSLIREMQRQLASYQVFTDQRGIFITSGVQQSLGLLARIPFPNGRHRVLVEQPCYPLLMEYLRTYGMEAEGIRRSGDGIDLDELERMFKTREIKWFYTVPRFHNPLGGSYNRSQKKAIARLAAQYDVYVIEDDYMADLEQDAKEDPIYAYDDSAHVVYLKSYSKIIFPGLRIGVAVLPEALRNDFNQYKKLSDIDSSMLSQAALELYLKSGMFERHRKKMRSCYGRRSALLHETIMLHAGSTQSSHFTYQPARQRGVHTYLKLEDAARARQVIQRLQKKFIRVETADAGYLDSFVKEPLLKLNVSSVKEPDIESGIEQVIREIG</sequence>